<feature type="domain" description="TIR" evidence="4">
    <location>
        <begin position="14"/>
        <end position="185"/>
    </location>
</feature>
<dbReference type="Pfam" id="PF23282">
    <property type="entry name" value="WHD_ROQ1"/>
    <property type="match status" value="1"/>
</dbReference>
<dbReference type="SMART" id="SM00255">
    <property type="entry name" value="TIR"/>
    <property type="match status" value="1"/>
</dbReference>
<dbReference type="Gene3D" id="3.40.50.300">
    <property type="entry name" value="P-loop containing nucleotide triphosphate hydrolases"/>
    <property type="match status" value="1"/>
</dbReference>
<evidence type="ECO:0000313" key="5">
    <source>
        <dbReference type="EMBL" id="KAK7286727.1"/>
    </source>
</evidence>
<dbReference type="Proteomes" id="UP001359559">
    <property type="component" value="Unassembled WGS sequence"/>
</dbReference>
<evidence type="ECO:0000259" key="4">
    <source>
        <dbReference type="PROSITE" id="PS50104"/>
    </source>
</evidence>
<name>A0AAN9P6F9_CLITE</name>
<accession>A0AAN9P6F9</accession>
<evidence type="ECO:0000256" key="2">
    <source>
        <dbReference type="ARBA" id="ARBA00022737"/>
    </source>
</evidence>
<dbReference type="InterPro" id="IPR044974">
    <property type="entry name" value="Disease_R_plants"/>
</dbReference>
<dbReference type="InterPro" id="IPR032675">
    <property type="entry name" value="LRR_dom_sf"/>
</dbReference>
<dbReference type="InterPro" id="IPR058192">
    <property type="entry name" value="WHD_ROQ1-like"/>
</dbReference>
<dbReference type="AlphaFoldDB" id="A0AAN9P6F9"/>
<dbReference type="InterPro" id="IPR002182">
    <property type="entry name" value="NB-ARC"/>
</dbReference>
<evidence type="ECO:0000313" key="6">
    <source>
        <dbReference type="Proteomes" id="UP001359559"/>
    </source>
</evidence>
<dbReference type="InterPro" id="IPR042197">
    <property type="entry name" value="Apaf_helical"/>
</dbReference>
<dbReference type="GO" id="GO:0043531">
    <property type="term" value="F:ADP binding"/>
    <property type="evidence" value="ECO:0007669"/>
    <property type="project" value="InterPro"/>
</dbReference>
<protein>
    <recommendedName>
        <fullName evidence="4">TIR domain-containing protein</fullName>
    </recommendedName>
</protein>
<sequence length="1023" mass="115537">MSKSPISSSSSPQWLYDVFLNFREDSTGGRNTFASRLYLALNMAGVNTIIRETSNKGKELDPELSRSIEGSRIAVVVFSENYPESSQCLEELVKIMDCHKHYGQLVMPIFYDVNPSHVRQQTGAFGKALEQLAEEQFEGRRVVDLLLRWGSALTQAANLSGWVSRASRNEAELLENIVEGVLGKLVDKLVHITEFPVGLESHVQEITRYIKNQSSKVCVIGIWGMGGVGKTTIAKAVYNHIHHNFVHRSFLGSIREICQIDNRGHIHLQKQLLMDVIKTKVEIHNIEMGITMIEKRLYGKKVLVVLDDVSNYKQVEALCANRKWIGQGSVMIITTRDVRILQILQVDHVFEMMAMNESESLELFSWHAFKEARPTRDFIALSRHAVTYCGGLPLALEVLGSYLYGRRIQEWESVLSKLKRIPNDFVHEKLKISYDGLLDYTEKNIFLDICCFFIGMDRAYVTTILNDCGFHSEIGISVLIEKGLIKIEKNNKLGMHDLLRDMGREIIRQSSPEEPEKRSRLWACEDVLDVLKEQTGTKAIEGLALILDRTSNTQFETKAFEKMKRLRLLKLNHVQLVGDYEHLPKHLRLVHWQGFPLKHIPDNFYLGDVVALDFKRSNITHVWKKPQLLLRLKFLNLSHSRYLMRTPDFSKLPNLEKLILKDCPNLSEIHPSIGDLSNILVINLKDCTSLCNLPRTIYLLKSLKTLILSGCSRISKLEEDIGQMESLTTLIADNTAVKQVPFSIVRSKSIGYISLCGYEGLARNVFPSIIWSWMSPTMNASSHMHPSQDMSSSPVYLDSLNNNLGDLAPIFGSSSKLRSVLVQCSSEVQLTQELRTIIDEQYAVNFTELETTSCASQVSDLSLRFILIGIGSCEILSDTLGTSISKGLNTGVSGGLCLPGDNYPYWLTHTGEGHSVSFRVPQDSSRCLKGMTLCVSYSSTLEDVTAECLVSILIVNYTNCTIHIYKRETAISFDDEEWQGIRSNLGPGDNMKIFVLFRHGFTVKKTVVYLVYGELIDTKSQLS</sequence>
<dbReference type="PANTHER" id="PTHR11017">
    <property type="entry name" value="LEUCINE-RICH REPEAT-CONTAINING PROTEIN"/>
    <property type="match status" value="1"/>
</dbReference>
<dbReference type="SUPFAM" id="SSF52540">
    <property type="entry name" value="P-loop containing nucleoside triphosphate hydrolases"/>
    <property type="match status" value="1"/>
</dbReference>
<dbReference type="SUPFAM" id="SSF52200">
    <property type="entry name" value="Toll/Interleukin receptor TIR domain"/>
    <property type="match status" value="1"/>
</dbReference>
<dbReference type="Gene3D" id="1.10.8.430">
    <property type="entry name" value="Helical domain of apoptotic protease-activating factors"/>
    <property type="match status" value="1"/>
</dbReference>
<keyword evidence="1" id="KW-0433">Leucine-rich repeat</keyword>
<keyword evidence="3" id="KW-0520">NAD</keyword>
<evidence type="ECO:0000256" key="3">
    <source>
        <dbReference type="ARBA" id="ARBA00023027"/>
    </source>
</evidence>
<dbReference type="InterPro" id="IPR027417">
    <property type="entry name" value="P-loop_NTPase"/>
</dbReference>
<dbReference type="Pfam" id="PF01582">
    <property type="entry name" value="TIR"/>
    <property type="match status" value="1"/>
</dbReference>
<dbReference type="PRINTS" id="PR00364">
    <property type="entry name" value="DISEASERSIST"/>
</dbReference>
<dbReference type="Gene3D" id="3.40.50.10140">
    <property type="entry name" value="Toll/interleukin-1 receptor homology (TIR) domain"/>
    <property type="match status" value="1"/>
</dbReference>
<dbReference type="EMBL" id="JAYKXN010000005">
    <property type="protein sequence ID" value="KAK7286727.1"/>
    <property type="molecule type" value="Genomic_DNA"/>
</dbReference>
<gene>
    <name evidence="5" type="ORF">RJT34_21938</name>
</gene>
<evidence type="ECO:0000256" key="1">
    <source>
        <dbReference type="ARBA" id="ARBA00022614"/>
    </source>
</evidence>
<dbReference type="InterPro" id="IPR035897">
    <property type="entry name" value="Toll_tir_struct_dom_sf"/>
</dbReference>
<keyword evidence="2" id="KW-0677">Repeat</keyword>
<dbReference type="PROSITE" id="PS50104">
    <property type="entry name" value="TIR"/>
    <property type="match status" value="1"/>
</dbReference>
<dbReference type="GO" id="GO:0006952">
    <property type="term" value="P:defense response"/>
    <property type="evidence" value="ECO:0007669"/>
    <property type="project" value="InterPro"/>
</dbReference>
<dbReference type="Gene3D" id="3.80.10.10">
    <property type="entry name" value="Ribonuclease Inhibitor"/>
    <property type="match status" value="1"/>
</dbReference>
<dbReference type="SUPFAM" id="SSF52058">
    <property type="entry name" value="L domain-like"/>
    <property type="match status" value="1"/>
</dbReference>
<organism evidence="5 6">
    <name type="scientific">Clitoria ternatea</name>
    <name type="common">Butterfly pea</name>
    <dbReference type="NCBI Taxonomy" id="43366"/>
    <lineage>
        <taxon>Eukaryota</taxon>
        <taxon>Viridiplantae</taxon>
        <taxon>Streptophyta</taxon>
        <taxon>Embryophyta</taxon>
        <taxon>Tracheophyta</taxon>
        <taxon>Spermatophyta</taxon>
        <taxon>Magnoliopsida</taxon>
        <taxon>eudicotyledons</taxon>
        <taxon>Gunneridae</taxon>
        <taxon>Pentapetalae</taxon>
        <taxon>rosids</taxon>
        <taxon>fabids</taxon>
        <taxon>Fabales</taxon>
        <taxon>Fabaceae</taxon>
        <taxon>Papilionoideae</taxon>
        <taxon>50 kb inversion clade</taxon>
        <taxon>NPAAA clade</taxon>
        <taxon>indigoferoid/millettioid clade</taxon>
        <taxon>Phaseoleae</taxon>
        <taxon>Clitoria</taxon>
    </lineage>
</organism>
<dbReference type="Pfam" id="PF00931">
    <property type="entry name" value="NB-ARC"/>
    <property type="match status" value="1"/>
</dbReference>
<comment type="caution">
    <text evidence="5">The sequence shown here is derived from an EMBL/GenBank/DDBJ whole genome shotgun (WGS) entry which is preliminary data.</text>
</comment>
<dbReference type="InterPro" id="IPR000157">
    <property type="entry name" value="TIR_dom"/>
</dbReference>
<keyword evidence="6" id="KW-1185">Reference proteome</keyword>
<dbReference type="FunFam" id="3.40.50.10140:FF:000007">
    <property type="entry name" value="Disease resistance protein (TIR-NBS-LRR class)"/>
    <property type="match status" value="1"/>
</dbReference>
<dbReference type="GO" id="GO:0007165">
    <property type="term" value="P:signal transduction"/>
    <property type="evidence" value="ECO:0007669"/>
    <property type="project" value="InterPro"/>
</dbReference>
<proteinExistence type="predicted"/>
<dbReference type="PANTHER" id="PTHR11017:SF560">
    <property type="entry name" value="RESISTANCE PROTEIN (TIR-NBS-LRR CLASS), PUTATIVE-RELATED"/>
    <property type="match status" value="1"/>
</dbReference>
<reference evidence="5 6" key="1">
    <citation type="submission" date="2024-01" db="EMBL/GenBank/DDBJ databases">
        <title>The genomes of 5 underutilized Papilionoideae crops provide insights into root nodulation and disease resistance.</title>
        <authorList>
            <person name="Yuan L."/>
        </authorList>
    </citation>
    <scope>NUCLEOTIDE SEQUENCE [LARGE SCALE GENOMIC DNA]</scope>
    <source>
        <strain evidence="5">LY-2023</strain>
        <tissue evidence="5">Leaf</tissue>
    </source>
</reference>